<proteinExistence type="predicted"/>
<evidence type="ECO:0000256" key="1">
    <source>
        <dbReference type="SAM" id="MobiDB-lite"/>
    </source>
</evidence>
<accession>A0A1J1HH43</accession>
<evidence type="ECO:0000313" key="3">
    <source>
        <dbReference type="Proteomes" id="UP000183832"/>
    </source>
</evidence>
<feature type="compositionally biased region" description="Polar residues" evidence="1">
    <location>
        <begin position="69"/>
        <end position="84"/>
    </location>
</feature>
<sequence length="84" mass="9662">MEYNKEKANLILELKHNNNGKSSLTTTDSKKILLPNIISKFRKHKEHIKYSLTIAGRSYRSARRGETMKTGSKLQGTTKTTRIR</sequence>
<reference evidence="2 3" key="1">
    <citation type="submission" date="2015-04" db="EMBL/GenBank/DDBJ databases">
        <authorList>
            <person name="Syromyatnikov M.Y."/>
            <person name="Popov V.N."/>
        </authorList>
    </citation>
    <scope>NUCLEOTIDE SEQUENCE [LARGE SCALE GENOMIC DNA]</scope>
</reference>
<protein>
    <submittedName>
        <fullName evidence="2">CLUMA_CG001007, isoform A</fullName>
    </submittedName>
</protein>
<dbReference type="EMBL" id="CVRI01000004">
    <property type="protein sequence ID" value="CRK87203.1"/>
    <property type="molecule type" value="Genomic_DNA"/>
</dbReference>
<organism evidence="2 3">
    <name type="scientific">Clunio marinus</name>
    <dbReference type="NCBI Taxonomy" id="568069"/>
    <lineage>
        <taxon>Eukaryota</taxon>
        <taxon>Metazoa</taxon>
        <taxon>Ecdysozoa</taxon>
        <taxon>Arthropoda</taxon>
        <taxon>Hexapoda</taxon>
        <taxon>Insecta</taxon>
        <taxon>Pterygota</taxon>
        <taxon>Neoptera</taxon>
        <taxon>Endopterygota</taxon>
        <taxon>Diptera</taxon>
        <taxon>Nematocera</taxon>
        <taxon>Chironomoidea</taxon>
        <taxon>Chironomidae</taxon>
        <taxon>Clunio</taxon>
    </lineage>
</organism>
<feature type="region of interest" description="Disordered" evidence="1">
    <location>
        <begin position="60"/>
        <end position="84"/>
    </location>
</feature>
<dbReference type="Proteomes" id="UP000183832">
    <property type="component" value="Unassembled WGS sequence"/>
</dbReference>
<name>A0A1J1HH43_9DIPT</name>
<gene>
    <name evidence="2" type="ORF">CLUMA_CG001007</name>
</gene>
<dbReference type="AlphaFoldDB" id="A0A1J1HH43"/>
<keyword evidence="3" id="KW-1185">Reference proteome</keyword>
<evidence type="ECO:0000313" key="2">
    <source>
        <dbReference type="EMBL" id="CRK87203.1"/>
    </source>
</evidence>